<evidence type="ECO:0000256" key="11">
    <source>
        <dbReference type="ARBA" id="ARBA00042396"/>
    </source>
</evidence>
<evidence type="ECO:0000256" key="10">
    <source>
        <dbReference type="ARBA" id="ARBA00042348"/>
    </source>
</evidence>
<dbReference type="GO" id="GO:0005524">
    <property type="term" value="F:ATP binding"/>
    <property type="evidence" value="ECO:0007669"/>
    <property type="project" value="UniProtKB-KW"/>
</dbReference>
<dbReference type="GO" id="GO:0008972">
    <property type="term" value="F:phosphomethylpyrimidine kinase activity"/>
    <property type="evidence" value="ECO:0007669"/>
    <property type="project" value="InterPro"/>
</dbReference>
<keyword evidence="5" id="KW-0547">Nucleotide-binding</keyword>
<comment type="catalytic activity">
    <reaction evidence="13">
        <text>pyridoxal + ATP = pyridoxal 5'-phosphate + ADP + H(+)</text>
        <dbReference type="Rhea" id="RHEA:10224"/>
        <dbReference type="ChEBI" id="CHEBI:15378"/>
        <dbReference type="ChEBI" id="CHEBI:17310"/>
        <dbReference type="ChEBI" id="CHEBI:30616"/>
        <dbReference type="ChEBI" id="CHEBI:456216"/>
        <dbReference type="ChEBI" id="CHEBI:597326"/>
        <dbReference type="EC" id="2.7.1.35"/>
    </reaction>
</comment>
<reference evidence="15" key="1">
    <citation type="submission" date="2012-01" db="EMBL/GenBank/DDBJ databases">
        <title>The Genome Sequence of Treponema denticola H-22.</title>
        <authorList>
            <consortium name="The Broad Institute Genome Sequencing Platform"/>
            <person name="Earl A."/>
            <person name="Ward D."/>
            <person name="Feldgarden M."/>
            <person name="Gevers D."/>
            <person name="Blanton J.M."/>
            <person name="Fenno C.J."/>
            <person name="Baranova O.V."/>
            <person name="Mathney J."/>
            <person name="Dewhirst F.E."/>
            <person name="Izard J."/>
            <person name="Young S.K."/>
            <person name="Zeng Q."/>
            <person name="Gargeya S."/>
            <person name="Fitzgerald M."/>
            <person name="Haas B."/>
            <person name="Abouelleil A."/>
            <person name="Alvarado L."/>
            <person name="Arachchi H.M."/>
            <person name="Berlin A."/>
            <person name="Chapman S.B."/>
            <person name="Gearin G."/>
            <person name="Goldberg J."/>
            <person name="Griggs A."/>
            <person name="Gujja S."/>
            <person name="Hansen M."/>
            <person name="Heiman D."/>
            <person name="Howarth C."/>
            <person name="Larimer J."/>
            <person name="Lui A."/>
            <person name="MacDonald P.J.P."/>
            <person name="McCowen C."/>
            <person name="Montmayeur A."/>
            <person name="Murphy C."/>
            <person name="Neiman D."/>
            <person name="Pearson M."/>
            <person name="Priest M."/>
            <person name="Roberts A."/>
            <person name="Saif S."/>
            <person name="Shea T."/>
            <person name="Sisk P."/>
            <person name="Stolte C."/>
            <person name="Sykes S."/>
            <person name="Wortman J."/>
            <person name="Nusbaum C."/>
            <person name="Birren B."/>
        </authorList>
    </citation>
    <scope>NUCLEOTIDE SEQUENCE [LARGE SCALE GENOMIC DNA]</scope>
    <source>
        <strain evidence="15">H-22</strain>
    </source>
</reference>
<dbReference type="EC" id="2.7.1.35" evidence="2"/>
<evidence type="ECO:0000256" key="6">
    <source>
        <dbReference type="ARBA" id="ARBA00022777"/>
    </source>
</evidence>
<dbReference type="GO" id="GO:0046872">
    <property type="term" value="F:metal ion binding"/>
    <property type="evidence" value="ECO:0007669"/>
    <property type="project" value="UniProtKB-KW"/>
</dbReference>
<dbReference type="Proteomes" id="UP000011705">
    <property type="component" value="Chromosome"/>
</dbReference>
<comment type="caution">
    <text evidence="15">The sequence shown here is derived from an EMBL/GenBank/DDBJ whole genome shotgun (WGS) entry which is preliminary data.</text>
</comment>
<evidence type="ECO:0000256" key="9">
    <source>
        <dbReference type="ARBA" id="ARBA00042307"/>
    </source>
</evidence>
<dbReference type="GO" id="GO:0005829">
    <property type="term" value="C:cytosol"/>
    <property type="evidence" value="ECO:0007669"/>
    <property type="project" value="TreeGrafter"/>
</dbReference>
<dbReference type="GO" id="GO:0009228">
    <property type="term" value="P:thiamine biosynthetic process"/>
    <property type="evidence" value="ECO:0007669"/>
    <property type="project" value="InterPro"/>
</dbReference>
<dbReference type="Pfam" id="PF08543">
    <property type="entry name" value="Phos_pyr_kin"/>
    <property type="match status" value="1"/>
</dbReference>
<dbReference type="InterPro" id="IPR029056">
    <property type="entry name" value="Ribokinase-like"/>
</dbReference>
<evidence type="ECO:0000256" key="8">
    <source>
        <dbReference type="ARBA" id="ARBA00022842"/>
    </source>
</evidence>
<evidence type="ECO:0000256" key="12">
    <source>
        <dbReference type="ARBA" id="ARBA00042531"/>
    </source>
</evidence>
<dbReference type="Gene3D" id="3.40.1190.20">
    <property type="match status" value="1"/>
</dbReference>
<dbReference type="PANTHER" id="PTHR20858">
    <property type="entry name" value="PHOSPHOMETHYLPYRIMIDINE KINASE"/>
    <property type="match status" value="1"/>
</dbReference>
<evidence type="ECO:0000256" key="2">
    <source>
        <dbReference type="ARBA" id="ARBA00012104"/>
    </source>
</evidence>
<dbReference type="PANTHER" id="PTHR20858:SF19">
    <property type="entry name" value="PYRIDOXINE KINASE"/>
    <property type="match status" value="1"/>
</dbReference>
<comment type="similarity">
    <text evidence="1">Belongs to the ThiD family.</text>
</comment>
<evidence type="ECO:0000256" key="13">
    <source>
        <dbReference type="ARBA" id="ARBA00049293"/>
    </source>
</evidence>
<dbReference type="GO" id="GO:0008478">
    <property type="term" value="F:pyridoxal kinase activity"/>
    <property type="evidence" value="ECO:0007669"/>
    <property type="project" value="UniProtKB-EC"/>
</dbReference>
<evidence type="ECO:0000256" key="7">
    <source>
        <dbReference type="ARBA" id="ARBA00022840"/>
    </source>
</evidence>
<evidence type="ECO:0000313" key="15">
    <source>
        <dbReference type="EMBL" id="EMB31727.1"/>
    </source>
</evidence>
<keyword evidence="4" id="KW-0479">Metal-binding</keyword>
<sequence length="269" mass="29036">MIKLATIAGSDASGGAGLEADLKTFQEYGVYGMAAITVIATMNPDKEWGHEVFPLDEQTIRAQLETIFKGIGVNAAKTGMLATNYAVELSAEYLKKYNVENYVLDPVMVCKGGDLALNPELNNLIIKKLLPLARVITPNLFEAGQIAKMPTPSTIEEIKEACKIIHGMGVPYVFIKGGPKLNGEQSAIDIFYDGKQFLKVEGGLIDTRWTHGAGCTTAAAIAAGLGIGLEPYEAVRRAKKFITLSLQNGFQLNKWVGPGNPAAWRKSFN</sequence>
<keyword evidence="3" id="KW-0808">Transferase</keyword>
<dbReference type="HOGENOM" id="CLU_020520_0_0_12"/>
<dbReference type="EMBL" id="AGDV01000020">
    <property type="protein sequence ID" value="EMB31727.1"/>
    <property type="molecule type" value="Genomic_DNA"/>
</dbReference>
<evidence type="ECO:0000256" key="1">
    <source>
        <dbReference type="ARBA" id="ARBA00009879"/>
    </source>
</evidence>
<dbReference type="AlphaFoldDB" id="A0A0E2E2V1"/>
<dbReference type="PATRIC" id="fig|999432.5.peg.2188"/>
<keyword evidence="8" id="KW-0460">Magnesium</keyword>
<gene>
    <name evidence="15" type="ORF">HMPREF9726_02107</name>
</gene>
<evidence type="ECO:0000256" key="4">
    <source>
        <dbReference type="ARBA" id="ARBA00022723"/>
    </source>
</evidence>
<accession>A0A0E2E2V1</accession>
<keyword evidence="6 15" id="KW-0418">Kinase</keyword>
<dbReference type="GO" id="GO:0008902">
    <property type="term" value="F:hydroxymethylpyrimidine kinase activity"/>
    <property type="evidence" value="ECO:0007669"/>
    <property type="project" value="TreeGrafter"/>
</dbReference>
<evidence type="ECO:0000256" key="5">
    <source>
        <dbReference type="ARBA" id="ARBA00022741"/>
    </source>
</evidence>
<dbReference type="InterPro" id="IPR013749">
    <property type="entry name" value="PM/HMP-P_kinase-1"/>
</dbReference>
<dbReference type="RefSeq" id="WP_002685527.1">
    <property type="nucleotide sequence ID" value="NZ_CM001795.1"/>
</dbReference>
<dbReference type="InterPro" id="IPR004399">
    <property type="entry name" value="HMP/HMP-P_kinase_dom"/>
</dbReference>
<name>A0A0E2E2V1_TREDN</name>
<evidence type="ECO:0000259" key="14">
    <source>
        <dbReference type="Pfam" id="PF08543"/>
    </source>
</evidence>
<dbReference type="FunFam" id="3.40.1190.20:FF:000003">
    <property type="entry name" value="Phosphomethylpyrimidine kinase ThiD"/>
    <property type="match status" value="1"/>
</dbReference>
<dbReference type="SUPFAM" id="SSF53613">
    <property type="entry name" value="Ribokinase-like"/>
    <property type="match status" value="1"/>
</dbReference>
<feature type="domain" description="Pyridoxamine kinase/Phosphomethylpyrimidine kinase" evidence="14">
    <location>
        <begin position="11"/>
        <end position="259"/>
    </location>
</feature>
<dbReference type="NCBIfam" id="TIGR00097">
    <property type="entry name" value="HMP-P_kinase"/>
    <property type="match status" value="1"/>
</dbReference>
<keyword evidence="7" id="KW-0067">ATP-binding</keyword>
<dbReference type="CDD" id="cd01169">
    <property type="entry name" value="HMPP_kinase"/>
    <property type="match status" value="1"/>
</dbReference>
<evidence type="ECO:0000256" key="3">
    <source>
        <dbReference type="ARBA" id="ARBA00022679"/>
    </source>
</evidence>
<proteinExistence type="inferred from homology"/>
<protein>
    <recommendedName>
        <fullName evidence="2">pyridoxal kinase</fullName>
        <ecNumber evidence="2">2.7.1.35</ecNumber>
    </recommendedName>
    <alternativeName>
        <fullName evidence="10">PN/PL/PM kinase</fullName>
    </alternativeName>
    <alternativeName>
        <fullName evidence="11">Pyridoxal kinase</fullName>
    </alternativeName>
    <alternativeName>
        <fullName evidence="9">Pyridoxamine kinase</fullName>
    </alternativeName>
    <alternativeName>
        <fullName evidence="12">Vitamin B6 kinase</fullName>
    </alternativeName>
</protein>
<organism evidence="15">
    <name type="scientific">Treponema denticola H-22</name>
    <dbReference type="NCBI Taxonomy" id="999432"/>
    <lineage>
        <taxon>Bacteria</taxon>
        <taxon>Pseudomonadati</taxon>
        <taxon>Spirochaetota</taxon>
        <taxon>Spirochaetia</taxon>
        <taxon>Spirochaetales</taxon>
        <taxon>Treponemataceae</taxon>
        <taxon>Treponema</taxon>
    </lineage>
</organism>